<sequence>MLKQKKSEMKSTKINKGMKKDQNAPKRPATVFFIFMEEFRKTFKEKFPDGKAGPAVGKAGGEKWKSLSDANCCSGAEAEIEMPTESQKSTSENLAAVSTFANRRNILATYYNAASELLNLVIRQKEGSNLQMLRRWTWLRKSNGFEEAIVKSSPKAIEIIRRVWSWKRCEWSSHCRYAILLIQ</sequence>
<comment type="subcellular location">
    <subcellularLocation>
        <location evidence="1">Nucleus</location>
    </subcellularLocation>
</comment>
<dbReference type="GO" id="GO:0006325">
    <property type="term" value="P:chromatin organization"/>
    <property type="evidence" value="ECO:0007669"/>
    <property type="project" value="UniProtKB-ARBA"/>
</dbReference>
<evidence type="ECO:0000256" key="3">
    <source>
        <dbReference type="ARBA" id="ARBA00023125"/>
    </source>
</evidence>
<dbReference type="EMBL" id="JAGKQH010000020">
    <property type="protein sequence ID" value="KAG6570882.1"/>
    <property type="molecule type" value="Genomic_DNA"/>
</dbReference>
<dbReference type="CDD" id="cd22005">
    <property type="entry name" value="HMG-box_AtHMGB1-like"/>
    <property type="match status" value="1"/>
</dbReference>
<evidence type="ECO:0000259" key="7">
    <source>
        <dbReference type="PROSITE" id="PS50118"/>
    </source>
</evidence>
<evidence type="ECO:0000256" key="4">
    <source>
        <dbReference type="ARBA" id="ARBA00023242"/>
    </source>
</evidence>
<dbReference type="PROSITE" id="PS50118">
    <property type="entry name" value="HMG_BOX_2"/>
    <property type="match status" value="1"/>
</dbReference>
<evidence type="ECO:0000256" key="6">
    <source>
        <dbReference type="SAM" id="MobiDB-lite"/>
    </source>
</evidence>
<keyword evidence="9" id="KW-1185">Reference proteome</keyword>
<organism evidence="8 9">
    <name type="scientific">Cucurbita argyrosperma subsp. sororia</name>
    <dbReference type="NCBI Taxonomy" id="37648"/>
    <lineage>
        <taxon>Eukaryota</taxon>
        <taxon>Viridiplantae</taxon>
        <taxon>Streptophyta</taxon>
        <taxon>Embryophyta</taxon>
        <taxon>Tracheophyta</taxon>
        <taxon>Spermatophyta</taxon>
        <taxon>Magnoliopsida</taxon>
        <taxon>eudicotyledons</taxon>
        <taxon>Gunneridae</taxon>
        <taxon>Pentapetalae</taxon>
        <taxon>rosids</taxon>
        <taxon>fabids</taxon>
        <taxon>Cucurbitales</taxon>
        <taxon>Cucurbitaceae</taxon>
        <taxon>Cucurbiteae</taxon>
        <taxon>Cucurbita</taxon>
    </lineage>
</organism>
<dbReference type="GO" id="GO:0005634">
    <property type="term" value="C:nucleus"/>
    <property type="evidence" value="ECO:0007669"/>
    <property type="project" value="UniProtKB-SubCell"/>
</dbReference>
<dbReference type="GO" id="GO:0003682">
    <property type="term" value="F:chromatin binding"/>
    <property type="evidence" value="ECO:0007669"/>
    <property type="project" value="UniProtKB-ARBA"/>
</dbReference>
<evidence type="ECO:0000256" key="1">
    <source>
        <dbReference type="ARBA" id="ARBA00004123"/>
    </source>
</evidence>
<feature type="DNA-binding region" description="HMG box" evidence="5">
    <location>
        <begin position="25"/>
        <end position="101"/>
    </location>
</feature>
<dbReference type="InterPro" id="IPR009071">
    <property type="entry name" value="HMG_box_dom"/>
</dbReference>
<evidence type="ECO:0000256" key="2">
    <source>
        <dbReference type="ARBA" id="ARBA00008774"/>
    </source>
</evidence>
<accession>A0AAV6LUK4</accession>
<dbReference type="GO" id="GO:0000785">
    <property type="term" value="C:chromatin"/>
    <property type="evidence" value="ECO:0007669"/>
    <property type="project" value="UniProtKB-ARBA"/>
</dbReference>
<reference evidence="8 9" key="1">
    <citation type="journal article" date="2021" name="Hortic Res">
        <title>The domestication of Cucurbita argyrosperma as revealed by the genome of its wild relative.</title>
        <authorList>
            <person name="Barrera-Redondo J."/>
            <person name="Sanchez-de la Vega G."/>
            <person name="Aguirre-Liguori J.A."/>
            <person name="Castellanos-Morales G."/>
            <person name="Gutierrez-Guerrero Y.T."/>
            <person name="Aguirre-Dugua X."/>
            <person name="Aguirre-Planter E."/>
            <person name="Tenaillon M.I."/>
            <person name="Lira-Saade R."/>
            <person name="Eguiarte L.E."/>
        </authorList>
    </citation>
    <scope>NUCLEOTIDE SEQUENCE [LARGE SCALE GENOMIC DNA]</scope>
    <source>
        <strain evidence="8">JBR-2021</strain>
    </source>
</reference>
<evidence type="ECO:0000313" key="9">
    <source>
        <dbReference type="Proteomes" id="UP000685013"/>
    </source>
</evidence>
<keyword evidence="4 5" id="KW-0539">Nucleus</keyword>
<protein>
    <submittedName>
        <fullName evidence="8">High mobility group B protein 3</fullName>
    </submittedName>
</protein>
<dbReference type="InterPro" id="IPR031061">
    <property type="entry name" value="HMGB_plant"/>
</dbReference>
<evidence type="ECO:0000313" key="8">
    <source>
        <dbReference type="EMBL" id="KAG6570882.1"/>
    </source>
</evidence>
<dbReference type="GO" id="GO:0003677">
    <property type="term" value="F:DNA binding"/>
    <property type="evidence" value="ECO:0007669"/>
    <property type="project" value="UniProtKB-UniRule"/>
</dbReference>
<name>A0AAV6LUK4_9ROSI</name>
<dbReference type="AlphaFoldDB" id="A0AAV6LUK4"/>
<comment type="caution">
    <text evidence="8">The sequence shown here is derived from an EMBL/GenBank/DDBJ whole genome shotgun (WGS) entry which is preliminary data.</text>
</comment>
<feature type="domain" description="HMG box" evidence="7">
    <location>
        <begin position="25"/>
        <end position="101"/>
    </location>
</feature>
<dbReference type="Proteomes" id="UP000685013">
    <property type="component" value="Chromosome 20"/>
</dbReference>
<proteinExistence type="inferred from homology"/>
<keyword evidence="3 5" id="KW-0238">DNA-binding</keyword>
<feature type="region of interest" description="Disordered" evidence="6">
    <location>
        <begin position="1"/>
        <end position="25"/>
    </location>
</feature>
<dbReference type="PANTHER" id="PTHR46261">
    <property type="entry name" value="HIGH MOBILITY GROUP B PROTEIN 4-RELATED"/>
    <property type="match status" value="1"/>
</dbReference>
<feature type="compositionally biased region" description="Basic and acidic residues" evidence="6">
    <location>
        <begin position="1"/>
        <end position="11"/>
    </location>
</feature>
<gene>
    <name evidence="8" type="primary">HMGB3</name>
    <name evidence="8" type="ORF">SDJN03_29797</name>
</gene>
<evidence type="ECO:0000256" key="5">
    <source>
        <dbReference type="PROSITE-ProRule" id="PRU00267"/>
    </source>
</evidence>
<dbReference type="Pfam" id="PF00505">
    <property type="entry name" value="HMG_box"/>
    <property type="match status" value="1"/>
</dbReference>
<comment type="similarity">
    <text evidence="2">Belongs to the HMGB family.</text>
</comment>
<feature type="non-terminal residue" evidence="8">
    <location>
        <position position="1"/>
    </location>
</feature>
<dbReference type="PANTHER" id="PTHR46261:SF32">
    <property type="entry name" value="HIGH MOBILITY GROUP B PROTEIN 3-LIKE"/>
    <property type="match status" value="1"/>
</dbReference>
<dbReference type="GO" id="GO:0030527">
    <property type="term" value="F:structural constituent of chromatin"/>
    <property type="evidence" value="ECO:0007669"/>
    <property type="project" value="UniProtKB-ARBA"/>
</dbReference>